<comment type="function">
    <text evidence="12">Catalyzes the formation of phosphatidylethanolamine (PtdEtn) from phosphatidylserine (PtdSer).</text>
</comment>
<dbReference type="AlphaFoldDB" id="A0A1V4IXS7"/>
<evidence type="ECO:0000256" key="10">
    <source>
        <dbReference type="ARBA" id="ARBA00023264"/>
    </source>
</evidence>
<evidence type="ECO:0000313" key="14">
    <source>
        <dbReference type="Proteomes" id="UP000190080"/>
    </source>
</evidence>
<evidence type="ECO:0000256" key="8">
    <source>
        <dbReference type="ARBA" id="ARBA00023209"/>
    </source>
</evidence>
<evidence type="ECO:0000256" key="11">
    <source>
        <dbReference type="ARBA" id="ARBA00023317"/>
    </source>
</evidence>
<dbReference type="STRING" id="1450648.CLORY_04410"/>
<feature type="modified residue" description="Pyruvic acid (Ser); by autocatalysis" evidence="12">
    <location>
        <position position="256"/>
    </location>
</feature>
<feature type="chain" id="PRO_5023327254" description="Phosphatidylserine decarboxylase alpha chain" evidence="12">
    <location>
        <begin position="256"/>
        <end position="296"/>
    </location>
</feature>
<dbReference type="GO" id="GO:0005886">
    <property type="term" value="C:plasma membrane"/>
    <property type="evidence" value="ECO:0007669"/>
    <property type="project" value="UniProtKB-SubCell"/>
</dbReference>
<dbReference type="PANTHER" id="PTHR10067">
    <property type="entry name" value="PHOSPHATIDYLSERINE DECARBOXYLASE"/>
    <property type="match status" value="1"/>
</dbReference>
<keyword evidence="6 12" id="KW-0472">Membrane</keyword>
<comment type="caution">
    <text evidence="12">Lacks conserved residue(s) required for the propagation of feature annotation.</text>
</comment>
<protein>
    <recommendedName>
        <fullName evidence="12">Phosphatidylserine decarboxylase proenzyme</fullName>
        <ecNumber evidence="12">4.1.1.65</ecNumber>
    </recommendedName>
    <component>
        <recommendedName>
            <fullName evidence="12">Phosphatidylserine decarboxylase alpha chain</fullName>
        </recommendedName>
    </component>
    <component>
        <recommendedName>
            <fullName evidence="12">Phosphatidylserine decarboxylase beta chain</fullName>
        </recommendedName>
    </component>
</protein>
<dbReference type="InterPro" id="IPR033179">
    <property type="entry name" value="PSD_type2_pro"/>
</dbReference>
<comment type="similarity">
    <text evidence="12">Belongs to the phosphatidylserine decarboxylase family. PSD-B subfamily. Prokaryotic type II sub-subfamily.</text>
</comment>
<dbReference type="Pfam" id="PF02666">
    <property type="entry name" value="PS_Dcarbxylase"/>
    <property type="match status" value="1"/>
</dbReference>
<comment type="caution">
    <text evidence="13">The sequence shown here is derived from an EMBL/GenBank/DDBJ whole genome shotgun (WGS) entry which is preliminary data.</text>
</comment>
<gene>
    <name evidence="12 13" type="primary">psd</name>
    <name evidence="13" type="ORF">CLORY_04410</name>
</gene>
<evidence type="ECO:0000256" key="12">
    <source>
        <dbReference type="HAMAP-Rule" id="MF_00663"/>
    </source>
</evidence>
<reference evidence="13 14" key="1">
    <citation type="submission" date="2017-03" db="EMBL/GenBank/DDBJ databases">
        <title>Genome sequence of Clostridium oryzae DSM 28571.</title>
        <authorList>
            <person name="Poehlein A."/>
            <person name="Daniel R."/>
        </authorList>
    </citation>
    <scope>NUCLEOTIDE SEQUENCE [LARGE SCALE GENOMIC DNA]</scope>
    <source>
        <strain evidence="13 14">DSM 28571</strain>
    </source>
</reference>
<comment type="catalytic activity">
    <reaction evidence="12">
        <text>a 1,2-diacyl-sn-glycero-3-phospho-L-serine + H(+) = a 1,2-diacyl-sn-glycero-3-phosphoethanolamine + CO2</text>
        <dbReference type="Rhea" id="RHEA:20828"/>
        <dbReference type="ChEBI" id="CHEBI:15378"/>
        <dbReference type="ChEBI" id="CHEBI:16526"/>
        <dbReference type="ChEBI" id="CHEBI:57262"/>
        <dbReference type="ChEBI" id="CHEBI:64612"/>
        <dbReference type="EC" id="4.1.1.65"/>
    </reaction>
</comment>
<feature type="active site" description="Charge relay system; for autoendoproteolytic cleavage activity" evidence="12">
    <location>
        <position position="256"/>
    </location>
</feature>
<comment type="cofactor">
    <cofactor evidence="12">
        <name>pyruvate</name>
        <dbReference type="ChEBI" id="CHEBI:15361"/>
    </cofactor>
    <text evidence="12">Binds 1 pyruvoyl group covalently per subunit.</text>
</comment>
<dbReference type="InterPro" id="IPR033177">
    <property type="entry name" value="PSD-B"/>
</dbReference>
<keyword evidence="4 12" id="KW-0210">Decarboxylase</keyword>
<keyword evidence="8 12" id="KW-0594">Phospholipid biosynthesis</keyword>
<dbReference type="EC" id="4.1.1.65" evidence="12"/>
<evidence type="ECO:0000256" key="3">
    <source>
        <dbReference type="ARBA" id="ARBA00022516"/>
    </source>
</evidence>
<keyword evidence="7 12" id="KW-0865">Zymogen</keyword>
<keyword evidence="14" id="KW-1185">Reference proteome</keyword>
<feature type="chain" id="PRO_5023327255" description="Phosphatidylserine decarboxylase beta chain" evidence="12">
    <location>
        <begin position="1"/>
        <end position="255"/>
    </location>
</feature>
<dbReference type="GO" id="GO:0006646">
    <property type="term" value="P:phosphatidylethanolamine biosynthetic process"/>
    <property type="evidence" value="ECO:0007669"/>
    <property type="project" value="UniProtKB-UniRule"/>
</dbReference>
<feature type="site" description="Cleavage (non-hydrolytic); by autocatalysis" evidence="12">
    <location>
        <begin position="255"/>
        <end position="256"/>
    </location>
</feature>
<evidence type="ECO:0000256" key="9">
    <source>
        <dbReference type="ARBA" id="ARBA00023239"/>
    </source>
</evidence>
<feature type="active site" description="Charge relay system; for autoendoproteolytic cleavage activity" evidence="12">
    <location>
        <position position="169"/>
    </location>
</feature>
<keyword evidence="5 12" id="KW-0443">Lipid metabolism</keyword>
<evidence type="ECO:0000313" key="13">
    <source>
        <dbReference type="EMBL" id="OPJ64574.1"/>
    </source>
</evidence>
<dbReference type="GO" id="GO:0004609">
    <property type="term" value="F:phosphatidylserine decarboxylase activity"/>
    <property type="evidence" value="ECO:0007669"/>
    <property type="project" value="UniProtKB-UniRule"/>
</dbReference>
<name>A0A1V4IXS7_9CLOT</name>
<evidence type="ECO:0000256" key="2">
    <source>
        <dbReference type="ARBA" id="ARBA00022475"/>
    </source>
</evidence>
<dbReference type="NCBIfam" id="TIGR00163">
    <property type="entry name" value="PS_decarb"/>
    <property type="match status" value="1"/>
</dbReference>
<dbReference type="OrthoDB" id="9802030at2"/>
<dbReference type="InterPro" id="IPR003817">
    <property type="entry name" value="PS_Dcarbxylase"/>
</dbReference>
<evidence type="ECO:0000256" key="7">
    <source>
        <dbReference type="ARBA" id="ARBA00023145"/>
    </source>
</evidence>
<comment type="subunit">
    <text evidence="12">Heterodimer of a large membrane-associated beta subunit and a small pyruvoyl-containing alpha subunit.</text>
</comment>
<dbReference type="Proteomes" id="UP000190080">
    <property type="component" value="Unassembled WGS sequence"/>
</dbReference>
<keyword evidence="9 12" id="KW-0456">Lyase</keyword>
<comment type="pathway">
    <text evidence="12">Phospholipid metabolism; phosphatidylethanolamine biosynthesis; phosphatidylethanolamine from CDP-diacylglycerol: step 2/2.</text>
</comment>
<evidence type="ECO:0000256" key="4">
    <source>
        <dbReference type="ARBA" id="ARBA00022793"/>
    </source>
</evidence>
<comment type="PTM">
    <text evidence="12">Is synthesized initially as an inactive proenzyme. Formation of the active enzyme involves a self-maturation process in which the active site pyruvoyl group is generated from an internal serine residue via an autocatalytic post-translational modification. Two non-identical subunits are generated from the proenzyme in this reaction, and the pyruvate is formed at the N-terminus of the alpha chain, which is derived from the carboxyl end of the proenzyme. The autoendoproteolytic cleavage occurs by a canonical serine protease mechanism, in which the side chain hydroxyl group of the serine supplies its oxygen atom to form the C-terminus of the beta chain, while the remainder of the serine residue undergoes an oxidative deamination to produce ammonia and the pyruvoyl prosthetic group on the alpha chain. During this reaction, the Ser that is part of the protease active site of the proenzyme becomes the pyruvoyl prosthetic group, which constitutes an essential element of the active site of the mature decarboxylase.</text>
</comment>
<dbReference type="EMBL" id="MZGV01000003">
    <property type="protein sequence ID" value="OPJ64574.1"/>
    <property type="molecule type" value="Genomic_DNA"/>
</dbReference>
<accession>A0A1V4IXS7</accession>
<sequence>MKKYFDRSKGTYEFEKVAGGIYLKWLYSSPVGMNFLEAFVKKKLFSSLYGLYCDSRISSKKIKKFINDFDIDMSIYKNKACNFKTFNDFFIREVNEASRPIDTDIHHFIAPCEGRLTAYTNIDIDNLIQIKGITYKFKDLIPDNNLADLYINGTCLVFRLCPTDYHRFHFVDTGTCSANHKIKGTYYSVNPISLENKENVFCQNKREWSIFHSDNFSDILYVEIGATCVGSIIQTYTPNIHVKKGSEKGFFKFGGSTVMIFLKKDIIKIDDDILKQSSLSLETKIKLGEKIAVKFI</sequence>
<keyword evidence="11 12" id="KW-0670">Pyruvate</keyword>
<keyword evidence="3 12" id="KW-0444">Lipid biosynthesis</keyword>
<evidence type="ECO:0000256" key="6">
    <source>
        <dbReference type="ARBA" id="ARBA00023136"/>
    </source>
</evidence>
<dbReference type="RefSeq" id="WP_079421900.1">
    <property type="nucleotide sequence ID" value="NZ_MZGV01000003.1"/>
</dbReference>
<organism evidence="13 14">
    <name type="scientific">Clostridium oryzae</name>
    <dbReference type="NCBI Taxonomy" id="1450648"/>
    <lineage>
        <taxon>Bacteria</taxon>
        <taxon>Bacillati</taxon>
        <taxon>Bacillota</taxon>
        <taxon>Clostridia</taxon>
        <taxon>Eubacteriales</taxon>
        <taxon>Clostridiaceae</taxon>
        <taxon>Clostridium</taxon>
    </lineage>
</organism>
<dbReference type="UniPathway" id="UPA00558">
    <property type="reaction ID" value="UER00616"/>
</dbReference>
<comment type="pathway">
    <text evidence="1">Lipid metabolism.</text>
</comment>
<dbReference type="PANTHER" id="PTHR10067:SF17">
    <property type="entry name" value="PHOSPHATIDYLSERINE DECARBOXYLASE PROENZYME 2"/>
    <property type="match status" value="1"/>
</dbReference>
<keyword evidence="2 12" id="KW-1003">Cell membrane</keyword>
<dbReference type="NCBIfam" id="NF001941">
    <property type="entry name" value="PRK00723.1"/>
    <property type="match status" value="1"/>
</dbReference>
<dbReference type="HAMAP" id="MF_00663">
    <property type="entry name" value="PS_decarb_PSD_B_type2"/>
    <property type="match status" value="1"/>
</dbReference>
<keyword evidence="10 12" id="KW-1208">Phospholipid metabolism</keyword>
<proteinExistence type="inferred from homology"/>
<comment type="subcellular location">
    <subcellularLocation>
        <location evidence="12">Cell membrane</location>
        <topology evidence="12">Peripheral membrane protein</topology>
    </subcellularLocation>
</comment>
<evidence type="ECO:0000256" key="1">
    <source>
        <dbReference type="ARBA" id="ARBA00005189"/>
    </source>
</evidence>
<feature type="active site" description="Schiff-base intermediate with substrate; via pyruvic acid; for decarboxylase activity" evidence="12">
    <location>
        <position position="256"/>
    </location>
</feature>
<evidence type="ECO:0000256" key="5">
    <source>
        <dbReference type="ARBA" id="ARBA00023098"/>
    </source>
</evidence>